<dbReference type="SUPFAM" id="SSF50156">
    <property type="entry name" value="PDZ domain-like"/>
    <property type="match status" value="1"/>
</dbReference>
<reference evidence="7" key="1">
    <citation type="submission" date="2022-01" db="EMBL/GenBank/DDBJ databases">
        <authorList>
            <person name="Wang Y."/>
        </authorList>
    </citation>
    <scope>NUCLEOTIDE SEQUENCE</scope>
    <source>
        <strain evidence="7">WB101</strain>
    </source>
</reference>
<evidence type="ECO:0000259" key="6">
    <source>
        <dbReference type="PROSITE" id="PS50106"/>
    </source>
</evidence>
<dbReference type="EMBL" id="JAKLWS010000010">
    <property type="protein sequence ID" value="MCG2588892.1"/>
    <property type="molecule type" value="Genomic_DNA"/>
</dbReference>
<comment type="caution">
    <text evidence="7">The sequence shown here is derived from an EMBL/GenBank/DDBJ whole genome shotgun (WGS) entry which is preliminary data.</text>
</comment>
<feature type="domain" description="PDZ" evidence="6">
    <location>
        <begin position="147"/>
        <end position="215"/>
    </location>
</feature>
<dbReference type="Gene3D" id="3.90.226.10">
    <property type="entry name" value="2-enoyl-CoA Hydratase, Chain A, domain 1"/>
    <property type="match status" value="1"/>
</dbReference>
<gene>
    <name evidence="7" type="ORF">L6773_09960</name>
</gene>
<dbReference type="InterPro" id="IPR036034">
    <property type="entry name" value="PDZ_sf"/>
</dbReference>
<keyword evidence="2 5" id="KW-0645">Protease</keyword>
<dbReference type="InterPro" id="IPR004447">
    <property type="entry name" value="Peptidase_S41A"/>
</dbReference>
<dbReference type="Gene3D" id="2.30.42.10">
    <property type="match status" value="1"/>
</dbReference>
<sequence>MSVKKFIAPQLAVLLILSAVWLAGVDSVIVKNDSHQDNLHKYLQVQRRVVDNYFGETDLNKLYQSSLVGMVKAIQDTTLSIAGTPLDTTATTDIGNLRDSYNHFEEAYLYVANNHPDENMSSLVEASIRGMLGTLDPHSVYIEPEESEQIQEQFEGKFQGIGIQFNIIQDTITVVTPISGGPSDQLGIMSGDRIVAIDDTSAVGYNNQQVVNRLRGEKGTEVDVTIHRPGNPKNMDFTIVRDDIPLTTIDTEYMLDDKTGYVKINRFAATTHDEFIESVEELKDKGMQRIVLDLRNNPGGYLSQAIAISEEFFPRGTKLVSTKSRHSRFNSEVYSRRNGVLKDMPVIALVNEGSASASEIVSGAIQDQDRGLIVGQRTFGKGLVQQQYELVDNSNIRVTISRYYTPSGRLIQKPFDNGAEEYVYEISHRAENPTMDAVQFKEQVPDSLHYKTKNGRDIFGGGGIVPDIIVQSDSVSYLYGFMLSNRVDFNFVRDYLDKNGDDFRAKWEDNYDGFRENFTWNEQAEDDFLQMMKDEGMVLTAESEEISVEGDTLQISVDEFNELKPNALARMKAELARQVWGMENFYPVINDHFNAELREAMTLWDAAENLETLVQITTGSTSSNLNQN</sequence>
<dbReference type="Pfam" id="PF03572">
    <property type="entry name" value="Peptidase_S41"/>
    <property type="match status" value="1"/>
</dbReference>
<evidence type="ECO:0000256" key="1">
    <source>
        <dbReference type="ARBA" id="ARBA00009179"/>
    </source>
</evidence>
<dbReference type="PANTHER" id="PTHR32060:SF30">
    <property type="entry name" value="CARBOXY-TERMINAL PROCESSING PROTEASE CTPA"/>
    <property type="match status" value="1"/>
</dbReference>
<name>A0ABS9KDK0_9BACT</name>
<evidence type="ECO:0000256" key="4">
    <source>
        <dbReference type="ARBA" id="ARBA00022825"/>
    </source>
</evidence>
<protein>
    <submittedName>
        <fullName evidence="7">S41 family peptidase</fullName>
    </submittedName>
</protein>
<accession>A0ABS9KDK0</accession>
<keyword evidence="3 5" id="KW-0378">Hydrolase</keyword>
<dbReference type="PANTHER" id="PTHR32060">
    <property type="entry name" value="TAIL-SPECIFIC PROTEASE"/>
    <property type="match status" value="1"/>
</dbReference>
<dbReference type="SMART" id="SM00228">
    <property type="entry name" value="PDZ"/>
    <property type="match status" value="1"/>
</dbReference>
<keyword evidence="8" id="KW-1185">Reference proteome</keyword>
<evidence type="ECO:0000256" key="5">
    <source>
        <dbReference type="RuleBase" id="RU004404"/>
    </source>
</evidence>
<evidence type="ECO:0000313" key="7">
    <source>
        <dbReference type="EMBL" id="MCG2588892.1"/>
    </source>
</evidence>
<comment type="similarity">
    <text evidence="1 5">Belongs to the peptidase S41A family.</text>
</comment>
<dbReference type="CDD" id="cd07560">
    <property type="entry name" value="Peptidase_S41_CPP"/>
    <property type="match status" value="1"/>
</dbReference>
<dbReference type="Proteomes" id="UP001165366">
    <property type="component" value="Unassembled WGS sequence"/>
</dbReference>
<dbReference type="SMART" id="SM00245">
    <property type="entry name" value="TSPc"/>
    <property type="match status" value="1"/>
</dbReference>
<dbReference type="Pfam" id="PF13180">
    <property type="entry name" value="PDZ_2"/>
    <property type="match status" value="1"/>
</dbReference>
<dbReference type="NCBIfam" id="TIGR00225">
    <property type="entry name" value="prc"/>
    <property type="match status" value="1"/>
</dbReference>
<keyword evidence="4 5" id="KW-0720">Serine protease</keyword>
<proteinExistence type="inferred from homology"/>
<dbReference type="RefSeq" id="WP_237853909.1">
    <property type="nucleotide sequence ID" value="NZ_JAKLWS010000010.1"/>
</dbReference>
<dbReference type="InterPro" id="IPR005151">
    <property type="entry name" value="Tail-specific_protease"/>
</dbReference>
<organism evidence="7 8">
    <name type="scientific">Rhodohalobacter sulfatireducens</name>
    <dbReference type="NCBI Taxonomy" id="2911366"/>
    <lineage>
        <taxon>Bacteria</taxon>
        <taxon>Pseudomonadati</taxon>
        <taxon>Balneolota</taxon>
        <taxon>Balneolia</taxon>
        <taxon>Balneolales</taxon>
        <taxon>Balneolaceae</taxon>
        <taxon>Rhodohalobacter</taxon>
    </lineage>
</organism>
<evidence type="ECO:0000256" key="2">
    <source>
        <dbReference type="ARBA" id="ARBA00022670"/>
    </source>
</evidence>
<dbReference type="InterPro" id="IPR029045">
    <property type="entry name" value="ClpP/crotonase-like_dom_sf"/>
</dbReference>
<evidence type="ECO:0000256" key="3">
    <source>
        <dbReference type="ARBA" id="ARBA00022801"/>
    </source>
</evidence>
<reference evidence="7" key="2">
    <citation type="submission" date="2024-05" db="EMBL/GenBank/DDBJ databases">
        <title>Rhodohalobacter halophilus gen. nov., sp. nov., a moderately halophilic member of the family Balneolaceae.</title>
        <authorList>
            <person name="Xia J."/>
        </authorList>
    </citation>
    <scope>NUCLEOTIDE SEQUENCE</scope>
    <source>
        <strain evidence="7">WB101</strain>
    </source>
</reference>
<dbReference type="PROSITE" id="PS50106">
    <property type="entry name" value="PDZ"/>
    <property type="match status" value="1"/>
</dbReference>
<dbReference type="Gene3D" id="3.30.750.44">
    <property type="match status" value="1"/>
</dbReference>
<dbReference type="SUPFAM" id="SSF52096">
    <property type="entry name" value="ClpP/crotonase"/>
    <property type="match status" value="1"/>
</dbReference>
<evidence type="ECO:0000313" key="8">
    <source>
        <dbReference type="Proteomes" id="UP001165366"/>
    </source>
</evidence>
<dbReference type="InterPro" id="IPR001478">
    <property type="entry name" value="PDZ"/>
</dbReference>
<dbReference type="CDD" id="cd06782">
    <property type="entry name" value="cpPDZ_CPP-like"/>
    <property type="match status" value="1"/>
</dbReference>